<organism evidence="1 2">
    <name type="scientific">Triplophysa rosa</name>
    <name type="common">Cave loach</name>
    <dbReference type="NCBI Taxonomy" id="992332"/>
    <lineage>
        <taxon>Eukaryota</taxon>
        <taxon>Metazoa</taxon>
        <taxon>Chordata</taxon>
        <taxon>Craniata</taxon>
        <taxon>Vertebrata</taxon>
        <taxon>Euteleostomi</taxon>
        <taxon>Actinopterygii</taxon>
        <taxon>Neopterygii</taxon>
        <taxon>Teleostei</taxon>
        <taxon>Ostariophysi</taxon>
        <taxon>Cypriniformes</taxon>
        <taxon>Nemacheilidae</taxon>
        <taxon>Triplophysa</taxon>
    </lineage>
</organism>
<sequence length="137" mass="15547">MVEGYMAPDDITVRAPIPLTMRDAIVLGSCTEYRVISNQFGVHKSTVKKFVYLFCKGMVQGPIKQLIWVPNEEEATEIARRFQEAHNIPQIMGLKDGTHIPILPPSDGYKDFVNRKGWPSYVLQAVASQIMFLEHQL</sequence>
<proteinExistence type="predicted"/>
<evidence type="ECO:0000313" key="2">
    <source>
        <dbReference type="Proteomes" id="UP001059041"/>
    </source>
</evidence>
<dbReference type="EMBL" id="JAFHDT010000022">
    <property type="protein sequence ID" value="KAI7793029.1"/>
    <property type="molecule type" value="Genomic_DNA"/>
</dbReference>
<accession>A0A9W7TBB4</accession>
<evidence type="ECO:0000313" key="1">
    <source>
        <dbReference type="EMBL" id="KAI7793029.1"/>
    </source>
</evidence>
<name>A0A9W7TBB4_TRIRA</name>
<protein>
    <submittedName>
        <fullName evidence="1">Nuclease HARBI1-like</fullName>
    </submittedName>
</protein>
<dbReference type="AlphaFoldDB" id="A0A9W7TBB4"/>
<gene>
    <name evidence="1" type="ORF">IRJ41_002418</name>
</gene>
<dbReference type="Proteomes" id="UP001059041">
    <property type="component" value="Linkage Group LG22"/>
</dbReference>
<comment type="caution">
    <text evidence="1">The sequence shown here is derived from an EMBL/GenBank/DDBJ whole genome shotgun (WGS) entry which is preliminary data.</text>
</comment>
<keyword evidence="2" id="KW-1185">Reference proteome</keyword>
<reference evidence="1" key="1">
    <citation type="submission" date="2021-02" db="EMBL/GenBank/DDBJ databases">
        <title>Comparative genomics reveals that relaxation of natural selection precedes convergent phenotypic evolution of cavefish.</title>
        <authorList>
            <person name="Peng Z."/>
        </authorList>
    </citation>
    <scope>NUCLEOTIDE SEQUENCE</scope>
    <source>
        <tissue evidence="1">Muscle</tissue>
    </source>
</reference>